<keyword evidence="2" id="KW-0732">Signal</keyword>
<reference evidence="4 5" key="1">
    <citation type="submission" date="2020-02" db="EMBL/GenBank/DDBJ databases">
        <title>Relaxed selection underlies rapid genomic changes in the transitions from sociality to social parasitism in ants.</title>
        <authorList>
            <person name="Bi X."/>
        </authorList>
    </citation>
    <scope>NUCLEOTIDE SEQUENCE [LARGE SCALE GENOMIC DNA]</scope>
    <source>
        <strain evidence="4">BGI-DK2014b</strain>
        <tissue evidence="4">Whole body</tissue>
    </source>
</reference>
<dbReference type="Pfam" id="PF01156">
    <property type="entry name" value="IU_nuc_hydro"/>
    <property type="match status" value="1"/>
</dbReference>
<feature type="non-terminal residue" evidence="4">
    <location>
        <position position="1"/>
    </location>
</feature>
<dbReference type="InterPro" id="IPR036452">
    <property type="entry name" value="Ribo_hydro-like"/>
</dbReference>
<accession>A0A836FAZ1</accession>
<feature type="non-terminal residue" evidence="4">
    <location>
        <position position="327"/>
    </location>
</feature>
<dbReference type="GO" id="GO:0016799">
    <property type="term" value="F:hydrolase activity, hydrolyzing N-glycosyl compounds"/>
    <property type="evidence" value="ECO:0007669"/>
    <property type="project" value="InterPro"/>
</dbReference>
<comment type="caution">
    <text evidence="4">The sequence shown here is derived from an EMBL/GenBank/DDBJ whole genome shotgun (WGS) entry which is preliminary data.</text>
</comment>
<protein>
    <submittedName>
        <fullName evidence="4">IUNH hydrolase</fullName>
    </submittedName>
</protein>
<dbReference type="PANTHER" id="PTHR46190">
    <property type="entry name" value="SI:CH211-201H21.5-RELATED"/>
    <property type="match status" value="1"/>
</dbReference>
<dbReference type="OrthoDB" id="432381at2759"/>
<feature type="signal peptide" evidence="2">
    <location>
        <begin position="1"/>
        <end position="21"/>
    </location>
</feature>
<name>A0A836FAZ1_9HYME</name>
<dbReference type="SUPFAM" id="SSF53590">
    <property type="entry name" value="Nucleoside hydrolase"/>
    <property type="match status" value="1"/>
</dbReference>
<dbReference type="Proteomes" id="UP000670152">
    <property type="component" value="Unassembled WGS sequence"/>
</dbReference>
<evidence type="ECO:0000313" key="4">
    <source>
        <dbReference type="EMBL" id="KAG5330003.1"/>
    </source>
</evidence>
<dbReference type="Gene3D" id="3.90.245.10">
    <property type="entry name" value="Ribonucleoside hydrolase-like"/>
    <property type="match status" value="1"/>
</dbReference>
<feature type="domain" description="Inosine/uridine-preferring nucleoside hydrolase" evidence="3">
    <location>
        <begin position="28"/>
        <end position="316"/>
    </location>
</feature>
<evidence type="ECO:0000313" key="5">
    <source>
        <dbReference type="Proteomes" id="UP000670152"/>
    </source>
</evidence>
<evidence type="ECO:0000259" key="3">
    <source>
        <dbReference type="Pfam" id="PF01156"/>
    </source>
</evidence>
<dbReference type="PANTHER" id="PTHR46190:SF1">
    <property type="entry name" value="SI:CH211-201H21.5"/>
    <property type="match status" value="1"/>
</dbReference>
<dbReference type="InterPro" id="IPR052775">
    <property type="entry name" value="IUN_hydrolase"/>
</dbReference>
<gene>
    <name evidence="4" type="primary">Nsnh_1</name>
    <name evidence="4" type="ORF">G6Z77_0002048</name>
</gene>
<organism evidence="4 5">
    <name type="scientific">Acromyrmex heyeri</name>
    <dbReference type="NCBI Taxonomy" id="230685"/>
    <lineage>
        <taxon>Eukaryota</taxon>
        <taxon>Metazoa</taxon>
        <taxon>Ecdysozoa</taxon>
        <taxon>Arthropoda</taxon>
        <taxon>Hexapoda</taxon>
        <taxon>Insecta</taxon>
        <taxon>Pterygota</taxon>
        <taxon>Neoptera</taxon>
        <taxon>Endopterygota</taxon>
        <taxon>Hymenoptera</taxon>
        <taxon>Apocrita</taxon>
        <taxon>Aculeata</taxon>
        <taxon>Formicoidea</taxon>
        <taxon>Formicidae</taxon>
        <taxon>Myrmicinae</taxon>
        <taxon>Acromyrmex</taxon>
    </lineage>
</organism>
<keyword evidence="4" id="KW-0378">Hydrolase</keyword>
<sequence length="327" mass="36332">MAMINIFGIILTLCLLCFVISRKAPRKILIDSDPGGDDALALMLALMYEAKTHDIEILAIGVSYGNTYLENTSMNMLKILTVAGKKKLVYAGADKPLINKYEFDEFFGDDGFGDFNFTQKITVKIDRSKHASVAYVDLVKKYPGEITIITLGPLTTIATAIALEPNFLSLTKQHIIMGASLKTNETEFNFQQDPESNWMALNNVDKPSIIVPIDTVYSHVFSQEEYISLINNLDKPIASFLEQANRKAIEKDNNTWTPADSITMAIALQPEIITQYSEVNLKPVLVGDARGSVIINSNSHIHNAKVVESFDKEAFTSIVLQYLSKLI</sequence>
<dbReference type="AlphaFoldDB" id="A0A836FAZ1"/>
<proteinExistence type="inferred from homology"/>
<evidence type="ECO:0000256" key="2">
    <source>
        <dbReference type="SAM" id="SignalP"/>
    </source>
</evidence>
<keyword evidence="5" id="KW-1185">Reference proteome</keyword>
<comment type="similarity">
    <text evidence="1">Belongs to the IUNH family.</text>
</comment>
<dbReference type="InterPro" id="IPR001910">
    <property type="entry name" value="Inosine/uridine_hydrolase_dom"/>
</dbReference>
<evidence type="ECO:0000256" key="1">
    <source>
        <dbReference type="ARBA" id="ARBA00009176"/>
    </source>
</evidence>
<dbReference type="EMBL" id="JAANIB010006018">
    <property type="protein sequence ID" value="KAG5330003.1"/>
    <property type="molecule type" value="Genomic_DNA"/>
</dbReference>
<feature type="chain" id="PRO_5032503298" evidence="2">
    <location>
        <begin position="22"/>
        <end position="327"/>
    </location>
</feature>